<dbReference type="EMBL" id="MG720308">
    <property type="protein sequence ID" value="AUR80915.1"/>
    <property type="molecule type" value="Genomic_DNA"/>
</dbReference>
<dbReference type="InterPro" id="IPR027417">
    <property type="entry name" value="P-loop_NTPase"/>
</dbReference>
<accession>A0A2I7QHN2</accession>
<dbReference type="InterPro" id="IPR036844">
    <property type="entry name" value="Hint_dom_sf"/>
</dbReference>
<protein>
    <recommendedName>
        <fullName evidence="3">Terminase large subunit</fullName>
    </recommendedName>
</protein>
<evidence type="ECO:0000313" key="1">
    <source>
        <dbReference type="EMBL" id="AUR80915.1"/>
    </source>
</evidence>
<dbReference type="InterPro" id="IPR027434">
    <property type="entry name" value="Homing_endonucl"/>
</dbReference>
<dbReference type="Gene3D" id="2.170.16.10">
    <property type="entry name" value="Hedgehog/Intein (Hint) domain"/>
    <property type="match status" value="1"/>
</dbReference>
<evidence type="ECO:0008006" key="3">
    <source>
        <dbReference type="Google" id="ProtNLM"/>
    </source>
</evidence>
<organism evidence="1 2">
    <name type="scientific">Vibrio phage Aphrodite1</name>
    <dbReference type="NCBI Taxonomy" id="2070057"/>
    <lineage>
        <taxon>Viruses</taxon>
        <taxon>Duplodnaviria</taxon>
        <taxon>Heunggongvirae</taxon>
        <taxon>Uroviricota</taxon>
        <taxon>Caudoviricetes</taxon>
        <taxon>Chimalliviridae</taxon>
        <taxon>Gorgonvirinae</taxon>
        <taxon>Aphroditevirus</taxon>
        <taxon>Aphroditevirus aphrodite1</taxon>
    </lineage>
</organism>
<reference evidence="2" key="1">
    <citation type="submission" date="2017-12" db="EMBL/GenBank/DDBJ databases">
        <title>Phage resistance in Vibrio sp. unravels a complex metabolic adaptation strategy.</title>
        <authorList>
            <person name="Skliros D."/>
            <person name="Kalatzis P.G."/>
            <person name="Katharios P."/>
            <person name="Flemetakis E."/>
        </authorList>
    </citation>
    <scope>NUCLEOTIDE SEQUENCE [LARGE SCALE GENOMIC DNA]</scope>
</reference>
<evidence type="ECO:0000313" key="2">
    <source>
        <dbReference type="Proteomes" id="UP000240536"/>
    </source>
</evidence>
<gene>
    <name evidence="1" type="ORF">Aphrodite1_0165</name>
</gene>
<keyword evidence="2" id="KW-1185">Reference proteome</keyword>
<dbReference type="OrthoDB" id="691at10239"/>
<dbReference type="SUPFAM" id="SSF51294">
    <property type="entry name" value="Hedgehog/intein (Hint) domain"/>
    <property type="match status" value="1"/>
</dbReference>
<dbReference type="Proteomes" id="UP000240536">
    <property type="component" value="Segment"/>
</dbReference>
<dbReference type="Gene3D" id="3.30.420.240">
    <property type="match status" value="1"/>
</dbReference>
<name>A0A2I7QHN2_9CAUD</name>
<dbReference type="SUPFAM" id="SSF55608">
    <property type="entry name" value="Homing endonucleases"/>
    <property type="match status" value="1"/>
</dbReference>
<dbReference type="Gene3D" id="3.40.50.300">
    <property type="entry name" value="P-loop containing nucleotide triphosphate hydrolases"/>
    <property type="match status" value="1"/>
</dbReference>
<sequence length="1071" mass="122810">MGAKLEFNFNEQEQVLKYLNIQKETIPEQLVDEPSDDVPERNWEELLRAHWEEDSLRSIKTVRFMKDFERYRARPDMKTTNKSFIRTMDVFRRMGVKNCAFHLQLNNPMLVGVDPRSPDLTDDQRLMIMKEMQENFWYFLREVCHLNGGIRFRANRANISFAWCWLNHLTTMLILPRQQGKELSVDAKIKTMNGWVRNGDLKPGDIVLASDGSPVKVKQVYPQGVKPLYWVTMEDGRKVKAGLDHLWKVFDCGQDTWKVSSTKELMTELCKGRKYTIPIAYPEHKSDVKLPVHPWLLGMILGGNGITGALSHIGNQDVNVRRKLDHILNLHDKPIVTGKEIPDEYFNASYVQRVELIQGLMDSHGEVTPTGNLLWVNDDVAFNVRLTELIRSVGGVVYSSEDGTCLEINDPALDLLVSVQHKKTMLKRNSKGVPRPTQIEITSIEYAGDEEALCIEIDHPSHLYVTDDYIVTHNTVTAQCIFFWLTYISGRAYESHLITLKDDNRQQFVDAIKGIRNNIPAWMTNVTYRDKDAGNSLTYSAFGDEVKNKLTISVPQIGQEAARNVGRGLTIKSRFIDEPAYIKWMEEILNGAGPSTLTARENARRLNEPYATGFITTPASILTESGQYMYNILMESTEWRENYFDTYGESHLYDVLLKNAPKATTSPSVGMVFNYLQLGKNRDWVKKTIDELKLSLSEAKIDLLLMWDDNGKGKLFDDETRDALNEAKRGRSWSQQISGTSLFFDWFISQEEHAEIMSGGKNSTFYLIGLDTSGAVGRDACTIVVRDIRDGSVAGVGRYQRAFLTEVGMVVQTLLMELPNSLLIPERNYAHHMIDQLLQSLPAMGLDPFKKIYNRIFQDPMRYQNHYRDIKARTFGNRNDVFYLKYKEFFGFNTGAKSREVMYGFLEEAVSLTGTGTRYTKLIDELTNLKIKNGRIDHDTGNHDDIVISWLLTYWFIKLGENKNEYGIPAGIALSNVDMLKLGETKKELSDPVKQKRIAFYRQKIEEVSAKLMETDEPVIVARLEVALDRLREMVPADVRKSITIDDIKRQAEAERNRRALESKRSKFRNR</sequence>
<dbReference type="Gene3D" id="3.10.28.10">
    <property type="entry name" value="Homing endonucleases"/>
    <property type="match status" value="1"/>
</dbReference>
<proteinExistence type="predicted"/>